<dbReference type="SUPFAM" id="SSF48452">
    <property type="entry name" value="TPR-like"/>
    <property type="match status" value="1"/>
</dbReference>
<comment type="similarity">
    <text evidence="2">Belongs to the SusD family.</text>
</comment>
<keyword evidence="9" id="KW-1185">Reference proteome</keyword>
<feature type="domain" description="RagB/SusD" evidence="6">
    <location>
        <begin position="361"/>
        <end position="504"/>
    </location>
</feature>
<evidence type="ECO:0000256" key="5">
    <source>
        <dbReference type="ARBA" id="ARBA00023237"/>
    </source>
</evidence>
<dbReference type="OrthoDB" id="621570at2"/>
<organism evidence="8 9">
    <name type="scientific">Mucilaginibacter conchicola</name>
    <dbReference type="NCBI Taxonomy" id="2303333"/>
    <lineage>
        <taxon>Bacteria</taxon>
        <taxon>Pseudomonadati</taxon>
        <taxon>Bacteroidota</taxon>
        <taxon>Sphingobacteriia</taxon>
        <taxon>Sphingobacteriales</taxon>
        <taxon>Sphingobacteriaceae</taxon>
        <taxon>Mucilaginibacter</taxon>
    </lineage>
</organism>
<evidence type="ECO:0000256" key="2">
    <source>
        <dbReference type="ARBA" id="ARBA00006275"/>
    </source>
</evidence>
<proteinExistence type="inferred from homology"/>
<evidence type="ECO:0000256" key="3">
    <source>
        <dbReference type="ARBA" id="ARBA00022729"/>
    </source>
</evidence>
<evidence type="ECO:0000259" key="7">
    <source>
        <dbReference type="Pfam" id="PF14322"/>
    </source>
</evidence>
<evidence type="ECO:0000313" key="8">
    <source>
        <dbReference type="EMBL" id="RFZ90928.1"/>
    </source>
</evidence>
<keyword evidence="5" id="KW-0998">Cell outer membrane</keyword>
<dbReference type="Gene3D" id="1.25.40.390">
    <property type="match status" value="1"/>
</dbReference>
<keyword evidence="4" id="KW-0472">Membrane</keyword>
<reference evidence="8 9" key="1">
    <citation type="submission" date="2018-08" db="EMBL/GenBank/DDBJ databases">
        <title>Mucilaginibacter sp. MYSH2.</title>
        <authorList>
            <person name="Seo T."/>
        </authorList>
    </citation>
    <scope>NUCLEOTIDE SEQUENCE [LARGE SCALE GENOMIC DNA]</scope>
    <source>
        <strain evidence="8 9">MYSH2</strain>
    </source>
</reference>
<dbReference type="RefSeq" id="WP_117393130.1">
    <property type="nucleotide sequence ID" value="NZ_QWDC01000003.1"/>
</dbReference>
<dbReference type="GO" id="GO:0009279">
    <property type="term" value="C:cell outer membrane"/>
    <property type="evidence" value="ECO:0007669"/>
    <property type="project" value="UniProtKB-SubCell"/>
</dbReference>
<dbReference type="Pfam" id="PF14322">
    <property type="entry name" value="SusD-like_3"/>
    <property type="match status" value="1"/>
</dbReference>
<evidence type="ECO:0000256" key="1">
    <source>
        <dbReference type="ARBA" id="ARBA00004442"/>
    </source>
</evidence>
<evidence type="ECO:0000256" key="4">
    <source>
        <dbReference type="ARBA" id="ARBA00023136"/>
    </source>
</evidence>
<dbReference type="AlphaFoldDB" id="A0A372NPY0"/>
<dbReference type="InterPro" id="IPR033985">
    <property type="entry name" value="SusD-like_N"/>
</dbReference>
<dbReference type="Pfam" id="PF07980">
    <property type="entry name" value="SusD_RagB"/>
    <property type="match status" value="1"/>
</dbReference>
<dbReference type="CDD" id="cd08977">
    <property type="entry name" value="SusD"/>
    <property type="match status" value="1"/>
</dbReference>
<feature type="domain" description="SusD-like N-terminal" evidence="7">
    <location>
        <begin position="100"/>
        <end position="234"/>
    </location>
</feature>
<name>A0A372NPY0_9SPHI</name>
<evidence type="ECO:0000259" key="6">
    <source>
        <dbReference type="Pfam" id="PF07980"/>
    </source>
</evidence>
<dbReference type="Proteomes" id="UP000264217">
    <property type="component" value="Unassembled WGS sequence"/>
</dbReference>
<accession>A0A372NPY0</accession>
<protein>
    <submittedName>
        <fullName evidence="8">RagB/SusD family nutrient uptake outer membrane protein</fullName>
    </submittedName>
</protein>
<evidence type="ECO:0000313" key="9">
    <source>
        <dbReference type="Proteomes" id="UP000264217"/>
    </source>
</evidence>
<dbReference type="InterPro" id="IPR011990">
    <property type="entry name" value="TPR-like_helical_dom_sf"/>
</dbReference>
<comment type="caution">
    <text evidence="8">The sequence shown here is derived from an EMBL/GenBank/DDBJ whole genome shotgun (WGS) entry which is preliminary data.</text>
</comment>
<dbReference type="InterPro" id="IPR012944">
    <property type="entry name" value="SusD_RagB_dom"/>
</dbReference>
<dbReference type="EMBL" id="QWDC01000003">
    <property type="protein sequence ID" value="RFZ90928.1"/>
    <property type="molecule type" value="Genomic_DNA"/>
</dbReference>
<comment type="subcellular location">
    <subcellularLocation>
        <location evidence="1">Cell outer membrane</location>
    </subcellularLocation>
</comment>
<gene>
    <name evidence="8" type="ORF">D0C36_18455</name>
</gene>
<keyword evidence="3" id="KW-0732">Signal</keyword>
<sequence>MKYTNTLKRFFIIVITCSAVCSVSCKKILDVGKPTKTITNEETYRTDESALSAMAGVYASMMYDSRLNFGNGATTLYAGLSADEFTTRDVTGSLLSFQRNDLYVDLAEPGLCFWVPAYKQIFYLNTIIEQAAASTSGTFTTPVRNQLTGESKFLRAFCYFYLTNFFGDVPLVLTTDFKVNALLPRKAQAEVYDQIEKDLKEAQTLLSSDYALANTDKTHANKYAATALLARVYLYRQKWKEAEEQASLLIDGGNFSLVDALDHVFDKTSQEAILQFATTTNYSDYRIPERRHFVPAIRWVDDIVNYGLESVYLDHPDDYTNFAELFYPSETLTKQMLSAFEKDDQRKAFWTSYIESPNVSPWYGAITYYIKKYHEVNTVGVEGEQEYTVMRLAEQYLIRAEARAHLGKLAAAATDLNVIRARAGLPSKSASNMADMLLAIEHERQVELFGEFGHRWFDLKRTNRAQSVLGAISIKSPFQSYQLLYPIPRPELLANPNLRQNPGYN</sequence>